<feature type="domain" description="Transposase IS116/IS110/IS902 C-terminal" evidence="3">
    <location>
        <begin position="257"/>
        <end position="338"/>
    </location>
</feature>
<feature type="domain" description="Transposase IS110-like N-terminal" evidence="2">
    <location>
        <begin position="9"/>
        <end position="158"/>
    </location>
</feature>
<feature type="coiled-coil region" evidence="1">
    <location>
        <begin position="223"/>
        <end position="250"/>
    </location>
</feature>
<dbReference type="Proteomes" id="UP000262072">
    <property type="component" value="Unassembled WGS sequence"/>
</dbReference>
<dbReference type="NCBIfam" id="NF033542">
    <property type="entry name" value="transpos_IS110"/>
    <property type="match status" value="1"/>
</dbReference>
<evidence type="ECO:0000259" key="3">
    <source>
        <dbReference type="Pfam" id="PF02371"/>
    </source>
</evidence>
<evidence type="ECO:0000313" key="5">
    <source>
        <dbReference type="Proteomes" id="UP000262072"/>
    </source>
</evidence>
<evidence type="ECO:0000256" key="1">
    <source>
        <dbReference type="SAM" id="Coils"/>
    </source>
</evidence>
<dbReference type="RefSeq" id="WP_233436825.1">
    <property type="nucleotide sequence ID" value="NZ_OY762653.1"/>
</dbReference>
<dbReference type="PANTHER" id="PTHR33055">
    <property type="entry name" value="TRANSPOSASE FOR INSERTION SEQUENCE ELEMENT IS1111A"/>
    <property type="match status" value="1"/>
</dbReference>
<dbReference type="PANTHER" id="PTHR33055:SF13">
    <property type="entry name" value="TRANSPOSASE"/>
    <property type="match status" value="1"/>
</dbReference>
<evidence type="ECO:0000313" key="4">
    <source>
        <dbReference type="EMBL" id="SYZ79137.1"/>
    </source>
</evidence>
<dbReference type="EMBL" id="UNRR01000027">
    <property type="protein sequence ID" value="SYZ79137.1"/>
    <property type="molecule type" value="Genomic_DNA"/>
</dbReference>
<dbReference type="InterPro" id="IPR002525">
    <property type="entry name" value="Transp_IS110-like_N"/>
</dbReference>
<protein>
    <submittedName>
        <fullName evidence="4">Transposase is116/is110/is902</fullName>
    </submittedName>
</protein>
<name>A0A383TGY9_9LACT</name>
<dbReference type="GO" id="GO:0003677">
    <property type="term" value="F:DNA binding"/>
    <property type="evidence" value="ECO:0007669"/>
    <property type="project" value="InterPro"/>
</dbReference>
<dbReference type="InterPro" id="IPR003346">
    <property type="entry name" value="Transposase_20"/>
</dbReference>
<keyword evidence="1" id="KW-0175">Coiled coil</keyword>
<dbReference type="InterPro" id="IPR047650">
    <property type="entry name" value="Transpos_IS110"/>
</dbReference>
<proteinExistence type="predicted"/>
<evidence type="ECO:0000259" key="2">
    <source>
        <dbReference type="Pfam" id="PF01548"/>
    </source>
</evidence>
<gene>
    <name evidence="4" type="ORF">TART1_1961</name>
</gene>
<reference evidence="5" key="1">
    <citation type="submission" date="2018-05" db="EMBL/GenBank/DDBJ databases">
        <authorList>
            <person name="Strepis N."/>
        </authorList>
    </citation>
    <scope>NUCLEOTIDE SEQUENCE [LARGE SCALE GENOMIC DNA]</scope>
</reference>
<dbReference type="AlphaFoldDB" id="A0A383TGY9"/>
<dbReference type="Pfam" id="PF02371">
    <property type="entry name" value="Transposase_20"/>
    <property type="match status" value="1"/>
</dbReference>
<accession>A0A383TGY9</accession>
<organism evidence="4 5">
    <name type="scientific">Trichococcus shcherbakoviae</name>
    <dbReference type="NCBI Taxonomy" id="2094020"/>
    <lineage>
        <taxon>Bacteria</taxon>
        <taxon>Bacillati</taxon>
        <taxon>Bacillota</taxon>
        <taxon>Bacilli</taxon>
        <taxon>Lactobacillales</taxon>
        <taxon>Carnobacteriaceae</taxon>
        <taxon>Trichococcus</taxon>
    </lineage>
</organism>
<dbReference type="GO" id="GO:0004803">
    <property type="term" value="F:transposase activity"/>
    <property type="evidence" value="ECO:0007669"/>
    <property type="project" value="InterPro"/>
</dbReference>
<dbReference type="GO" id="GO:0006313">
    <property type="term" value="P:DNA transposition"/>
    <property type="evidence" value="ECO:0007669"/>
    <property type="project" value="InterPro"/>
</dbReference>
<sequence>MEVMVIHCCGLDVHQKSITACVLVGKLTSSRPKKTQKTFGTTTFDLRSLSEWLKELEVSHVLMESTGQYWKPVWNILEPEDFHLILANPQHIKNVPGRKTDMKDAEWIALLGRCGLVNASYVPDKETQELRYLTRQRSSVKQEKTKRVNEIHNILQRANIKLTSYLSNIFGKTGKALLTLFINGEKITEEVVAREIHGKVKASIAELVRAMDGCLSKCDRAFLNLHLQTILRLEEEISELNQLIDEYTEKFSDVYLRLIEIPGISKLTAEVILAEIGCTVNAFQTAENLASWAGLCPGNYESAGIKKRSNATKGNKYLKVALCRAGISAGRSKSGTFHSFFVKLSQRMPKAKAAVATAHKLLRIVYVLLKTGQRYDELIINKEKGSITTGMA</sequence>
<dbReference type="Pfam" id="PF01548">
    <property type="entry name" value="DEDD_Tnp_IS110"/>
    <property type="match status" value="1"/>
</dbReference>